<name>A0A6V8MI79_9BACT</name>
<organism evidence="1 2">
    <name type="scientific">Geomonas silvestris</name>
    <dbReference type="NCBI Taxonomy" id="2740184"/>
    <lineage>
        <taxon>Bacteria</taxon>
        <taxon>Pseudomonadati</taxon>
        <taxon>Thermodesulfobacteriota</taxon>
        <taxon>Desulfuromonadia</taxon>
        <taxon>Geobacterales</taxon>
        <taxon>Geobacteraceae</taxon>
        <taxon>Geomonas</taxon>
    </lineage>
</organism>
<dbReference type="AlphaFoldDB" id="A0A6V8MI79"/>
<dbReference type="SUPFAM" id="SSF52540">
    <property type="entry name" value="P-loop containing nucleoside triphosphate hydrolases"/>
    <property type="match status" value="1"/>
</dbReference>
<dbReference type="InterPro" id="IPR027417">
    <property type="entry name" value="P-loop_NTPase"/>
</dbReference>
<dbReference type="EMBL" id="BLXX01000004">
    <property type="protein sequence ID" value="GFO59369.1"/>
    <property type="molecule type" value="Genomic_DNA"/>
</dbReference>
<accession>A0A6V8MI79</accession>
<sequence length="353" mass="39648">MNVEQMKLVVKEILSKTDLTPCVVGHRGVGKTAGIIQACRDLDRRYVSLRLGQMEVGDLVGIPFRDGETMHWSRPSWLPWDDDQPTVVHCDELNRAQQEDTLQAIFQFVEPPAEGRLRALHTHTLARRHKVVVSINPPDGSYQVATLDRALIDRMVMLYVETDYQCWARYAAERELSGEVRRFLAGNAGLLARQGAPMDLLVEPSERGWEMVSTLRKSCRFPADLEMEVYAGIVGKEAAIMFMRWLADHKGRPLSAAEILDQWGEVAERARAQRDDVQAATINDLTATLAASPTLTAEQEQNLVNYIAVLPRDLCFALVKALLRIPKVALLLVQDKYDGVIYDAVEAISQEAR</sequence>
<reference evidence="2" key="1">
    <citation type="submission" date="2020-06" db="EMBL/GenBank/DDBJ databases">
        <title>Draft genomic sequence of Geomonas sp. Red330.</title>
        <authorList>
            <person name="Itoh H."/>
            <person name="Zhenxing X."/>
            <person name="Ushijima N."/>
            <person name="Masuda Y."/>
            <person name="Shiratori Y."/>
            <person name="Senoo K."/>
        </authorList>
    </citation>
    <scope>NUCLEOTIDE SEQUENCE [LARGE SCALE GENOMIC DNA]</scope>
    <source>
        <strain evidence="2">Red330</strain>
    </source>
</reference>
<evidence type="ECO:0000313" key="1">
    <source>
        <dbReference type="EMBL" id="GFO59369.1"/>
    </source>
</evidence>
<dbReference type="Gene3D" id="3.40.50.300">
    <property type="entry name" value="P-loop containing nucleotide triphosphate hydrolases"/>
    <property type="match status" value="1"/>
</dbReference>
<dbReference type="RefSeq" id="WP_183354208.1">
    <property type="nucleotide sequence ID" value="NZ_BLXX01000004.1"/>
</dbReference>
<evidence type="ECO:0008006" key="3">
    <source>
        <dbReference type="Google" id="ProtNLM"/>
    </source>
</evidence>
<dbReference type="Proteomes" id="UP000556026">
    <property type="component" value="Unassembled WGS sequence"/>
</dbReference>
<keyword evidence="2" id="KW-1185">Reference proteome</keyword>
<comment type="caution">
    <text evidence="1">The sequence shown here is derived from an EMBL/GenBank/DDBJ whole genome shotgun (WGS) entry which is preliminary data.</text>
</comment>
<gene>
    <name evidence="1" type="ORF">GMST_16940</name>
</gene>
<proteinExistence type="predicted"/>
<protein>
    <recommendedName>
        <fullName evidence="3">ATPase dynein-related AAA domain-containing protein</fullName>
    </recommendedName>
</protein>
<evidence type="ECO:0000313" key="2">
    <source>
        <dbReference type="Proteomes" id="UP000556026"/>
    </source>
</evidence>